<dbReference type="GO" id="GO:0005975">
    <property type="term" value="P:carbohydrate metabolic process"/>
    <property type="evidence" value="ECO:0007669"/>
    <property type="project" value="InterPro"/>
</dbReference>
<dbReference type="PANTHER" id="PTHR31616:SF0">
    <property type="entry name" value="GLUCAN 1,4-ALPHA-GLUCOSIDASE"/>
    <property type="match status" value="1"/>
</dbReference>
<evidence type="ECO:0000313" key="4">
    <source>
        <dbReference type="Proteomes" id="UP001321582"/>
    </source>
</evidence>
<gene>
    <name evidence="3" type="ORF">HLVA_21100</name>
</gene>
<dbReference type="AlphaFoldDB" id="A0AAU9DYE4"/>
<proteinExistence type="predicted"/>
<dbReference type="Proteomes" id="UP001321582">
    <property type="component" value="Plasmid pHIC"/>
</dbReference>
<dbReference type="InterPro" id="IPR011613">
    <property type="entry name" value="GH15-like"/>
</dbReference>
<dbReference type="Gene3D" id="1.50.10.10">
    <property type="match status" value="1"/>
</dbReference>
<dbReference type="GO" id="GO:0004553">
    <property type="term" value="F:hydrolase activity, hydrolyzing O-glycosyl compounds"/>
    <property type="evidence" value="ECO:0007669"/>
    <property type="project" value="UniProtKB-ARBA"/>
</dbReference>
<sequence>MKKKIIILILNLLLISNLFASVKTSYRYLPFGNGLGNGVYRVFGRTKLISFYDHIYKQYSPNEITQNYVKDGIEWGLNDKWLSYVKVKKANYINGTGILDIKKQYKDIEITENYFMPFETDKRILIGVLRLKNIGKDTELSPYLKVDVSMGNNLSTLKETVNRSGNIFIESNSEKKGYEYFTYLSDLNKFSYKSKKKYPKNLRRQTVALDNTIEKIANNEIGVFQFNKIVLKKGKSKTIFVIMGLGKKDKHKDYLEEISKISKEDGKTILNNEIKFWEKWHSVEKYPKKMKEDEKNLYRQSTTILKMGQSREKGKAYGQILASMPPGQWNISWPRDGAYSIVALLKSGHIKEAKAFLEFMLNAPGGKFTNKKYIGVPYKISACRYYGNGEEWSDYNNHGPNVEFDDFGLFLWAFTKYVETTGDMKFKDRYYNIVKEQIADVIVSLMEKEGYLKADSSIWERHWEKGDVDGKKHFAYSTINGYNGLISFSKIGDLYDNIFYKKEAERIKRGFLNNFILNNVIVSSLEEKKDGNNYADAATVEAINFNMVDEKIALTTLDFYEKNLKMKNSVGFKRSDDGTKYDRQEWLMIDYRIANAYMKYDKKHSYEIIRWSVDNAKANYNLIPELLTEGKSKYYGAIPMCGFGAGAYIITVGNYYLENKR</sequence>
<feature type="domain" description="GH15-like" evidence="2">
    <location>
        <begin position="318"/>
        <end position="568"/>
    </location>
</feature>
<dbReference type="Pfam" id="PF00723">
    <property type="entry name" value="Glyco_hydro_15"/>
    <property type="match status" value="1"/>
</dbReference>
<evidence type="ECO:0000313" key="3">
    <source>
        <dbReference type="EMBL" id="BDU51541.1"/>
    </source>
</evidence>
<accession>A0AAU9DYE4</accession>
<dbReference type="KEGG" id="haby:HLVA_21100"/>
<keyword evidence="1" id="KW-0472">Membrane</keyword>
<keyword evidence="4" id="KW-1185">Reference proteome</keyword>
<evidence type="ECO:0000256" key="1">
    <source>
        <dbReference type="SAM" id="Phobius"/>
    </source>
</evidence>
<dbReference type="InterPro" id="IPR008928">
    <property type="entry name" value="6-hairpin_glycosidase_sf"/>
</dbReference>
<protein>
    <submittedName>
        <fullName evidence="3">Glucoamylase</fullName>
    </submittedName>
</protein>
<keyword evidence="1" id="KW-0812">Transmembrane</keyword>
<organism evidence="3 4">
    <name type="scientific">Haliovirga abyssi</name>
    <dbReference type="NCBI Taxonomy" id="2996794"/>
    <lineage>
        <taxon>Bacteria</taxon>
        <taxon>Fusobacteriati</taxon>
        <taxon>Fusobacteriota</taxon>
        <taxon>Fusobacteriia</taxon>
        <taxon>Fusobacteriales</taxon>
        <taxon>Haliovirgaceae</taxon>
        <taxon>Haliovirga</taxon>
    </lineage>
</organism>
<keyword evidence="3" id="KW-0614">Plasmid</keyword>
<dbReference type="InterPro" id="IPR012341">
    <property type="entry name" value="6hp_glycosidase-like_sf"/>
</dbReference>
<dbReference type="RefSeq" id="WP_307905624.1">
    <property type="nucleotide sequence ID" value="NZ_AP027060.1"/>
</dbReference>
<reference evidence="3 4" key="1">
    <citation type="submission" date="2022-11" db="EMBL/GenBank/DDBJ databases">
        <title>Haliovirga abyssi gen. nov., sp. nov., a mesophilic fermentative bacterium isolated from the Iheya North hydrothermal field and the proposal of Haliovirgaceae fam. nov.</title>
        <authorList>
            <person name="Miyazaki U."/>
            <person name="Tame A."/>
            <person name="Miyazaki J."/>
            <person name="Takai K."/>
            <person name="Sawayama S."/>
            <person name="Kitajima M."/>
            <person name="Okamoto A."/>
            <person name="Nakagawa S."/>
        </authorList>
    </citation>
    <scope>NUCLEOTIDE SEQUENCE [LARGE SCALE GENOMIC DNA]</scope>
    <source>
        <strain evidence="3 4">IC12</strain>
        <plasmid evidence="3 4">pHIC</plasmid>
    </source>
</reference>
<dbReference type="PANTHER" id="PTHR31616">
    <property type="entry name" value="TREHALASE"/>
    <property type="match status" value="1"/>
</dbReference>
<dbReference type="EMBL" id="AP027060">
    <property type="protein sequence ID" value="BDU51541.1"/>
    <property type="molecule type" value="Genomic_DNA"/>
</dbReference>
<feature type="transmembrane region" description="Helical" evidence="1">
    <location>
        <begin position="634"/>
        <end position="657"/>
    </location>
</feature>
<name>A0AAU9DYE4_9FUSO</name>
<evidence type="ECO:0000259" key="2">
    <source>
        <dbReference type="Pfam" id="PF00723"/>
    </source>
</evidence>
<keyword evidence="1" id="KW-1133">Transmembrane helix</keyword>
<geneLocation type="plasmid" evidence="3 4">
    <name>pHIC</name>
</geneLocation>
<dbReference type="SUPFAM" id="SSF48208">
    <property type="entry name" value="Six-hairpin glycosidases"/>
    <property type="match status" value="1"/>
</dbReference>